<dbReference type="Proteomes" id="UP001596500">
    <property type="component" value="Unassembled WGS sequence"/>
</dbReference>
<keyword evidence="1" id="KW-0472">Membrane</keyword>
<keyword evidence="3" id="KW-1185">Reference proteome</keyword>
<dbReference type="EMBL" id="JBHTBW010000031">
    <property type="protein sequence ID" value="MFC7441636.1"/>
    <property type="molecule type" value="Genomic_DNA"/>
</dbReference>
<keyword evidence="1" id="KW-1133">Transmembrane helix</keyword>
<comment type="caution">
    <text evidence="2">The sequence shown here is derived from an EMBL/GenBank/DDBJ whole genome shotgun (WGS) entry which is preliminary data.</text>
</comment>
<evidence type="ECO:0000256" key="1">
    <source>
        <dbReference type="SAM" id="Phobius"/>
    </source>
</evidence>
<reference evidence="3" key="1">
    <citation type="journal article" date="2019" name="Int. J. Syst. Evol. Microbiol.">
        <title>The Global Catalogue of Microorganisms (GCM) 10K type strain sequencing project: providing services to taxonomists for standard genome sequencing and annotation.</title>
        <authorList>
            <consortium name="The Broad Institute Genomics Platform"/>
            <consortium name="The Broad Institute Genome Sequencing Center for Infectious Disease"/>
            <person name="Wu L."/>
            <person name="Ma J."/>
        </authorList>
    </citation>
    <scope>NUCLEOTIDE SEQUENCE [LARGE SCALE GENOMIC DNA]</scope>
    <source>
        <strain evidence="3">CGMCC 1.12942</strain>
    </source>
</reference>
<name>A0ABW2RLM6_9BACL</name>
<organism evidence="2 3">
    <name type="scientific">Laceyella putida</name>
    <dbReference type="NCBI Taxonomy" id="110101"/>
    <lineage>
        <taxon>Bacteria</taxon>
        <taxon>Bacillati</taxon>
        <taxon>Bacillota</taxon>
        <taxon>Bacilli</taxon>
        <taxon>Bacillales</taxon>
        <taxon>Thermoactinomycetaceae</taxon>
        <taxon>Laceyella</taxon>
    </lineage>
</organism>
<sequence>MAKQSLIVEKSKYPTLLYRKNRLLRLLESGVFALELLIVLSVFPFRSPGFIAGMILSAILAILIVPALYLWWAKPSYELYQDRLLVKVGGKEESIWLHEIEKEYDLPYMIRVKGKRIPLLVSDSFLEEINARLEVVRRGWKKS</sequence>
<evidence type="ECO:0000313" key="2">
    <source>
        <dbReference type="EMBL" id="MFC7441636.1"/>
    </source>
</evidence>
<protein>
    <submittedName>
        <fullName evidence="2">Uncharacterized protein</fullName>
    </submittedName>
</protein>
<proteinExistence type="predicted"/>
<accession>A0ABW2RLM6</accession>
<gene>
    <name evidence="2" type="ORF">ACFQNG_10870</name>
</gene>
<keyword evidence="1" id="KW-0812">Transmembrane</keyword>
<dbReference type="RefSeq" id="WP_379864951.1">
    <property type="nucleotide sequence ID" value="NZ_JBHTBW010000031.1"/>
</dbReference>
<feature type="transmembrane region" description="Helical" evidence="1">
    <location>
        <begin position="49"/>
        <end position="72"/>
    </location>
</feature>
<evidence type="ECO:0000313" key="3">
    <source>
        <dbReference type="Proteomes" id="UP001596500"/>
    </source>
</evidence>
<feature type="transmembrane region" description="Helical" evidence="1">
    <location>
        <begin position="23"/>
        <end position="43"/>
    </location>
</feature>